<evidence type="ECO:0000256" key="1">
    <source>
        <dbReference type="SAM" id="MobiDB-lite"/>
    </source>
</evidence>
<evidence type="ECO:0000313" key="3">
    <source>
        <dbReference type="EMBL" id="QJA90501.1"/>
    </source>
</evidence>
<sequence>MPEFLKDIDITPEKEQLYKDWFHGKRKISVVKGGSVLVGPRKDKKGERVEKFRLTQDQLAFAKTFRKINDIRDGLKQFSISYEGSGLPTEALKAMWQQLSGKYEELKKLAPPDEPQELDKMNFEDQSIRY</sequence>
<reference evidence="3" key="1">
    <citation type="submission" date="2020-03" db="EMBL/GenBank/DDBJ databases">
        <title>The deep terrestrial virosphere.</title>
        <authorList>
            <person name="Holmfeldt K."/>
            <person name="Nilsson E."/>
            <person name="Simone D."/>
            <person name="Lopez-Fernandez M."/>
            <person name="Wu X."/>
            <person name="de Brujin I."/>
            <person name="Lundin D."/>
            <person name="Andersson A."/>
            <person name="Bertilsson S."/>
            <person name="Dopson M."/>
        </authorList>
    </citation>
    <scope>NUCLEOTIDE SEQUENCE</scope>
    <source>
        <strain evidence="2">MM415A01465</strain>
        <strain evidence="3">MM415B02366</strain>
    </source>
</reference>
<protein>
    <submittedName>
        <fullName evidence="3">Uncharacterized protein</fullName>
    </submittedName>
</protein>
<dbReference type="AlphaFoldDB" id="A0A6M3LB44"/>
<proteinExistence type="predicted"/>
<dbReference type="EMBL" id="MT142917">
    <property type="protein sequence ID" value="QJA90501.1"/>
    <property type="molecule type" value="Genomic_DNA"/>
</dbReference>
<accession>A0A6M3LB44</accession>
<name>A0A6M3LB44_9ZZZZ</name>
<dbReference type="EMBL" id="MT142237">
    <property type="protein sequence ID" value="QJA76681.1"/>
    <property type="molecule type" value="Genomic_DNA"/>
</dbReference>
<feature type="region of interest" description="Disordered" evidence="1">
    <location>
        <begin position="108"/>
        <end position="130"/>
    </location>
</feature>
<gene>
    <name evidence="2" type="ORF">MM415A01465_0008</name>
    <name evidence="3" type="ORF">MM415B02366_0007</name>
</gene>
<organism evidence="3">
    <name type="scientific">viral metagenome</name>
    <dbReference type="NCBI Taxonomy" id="1070528"/>
    <lineage>
        <taxon>unclassified sequences</taxon>
        <taxon>metagenomes</taxon>
        <taxon>organismal metagenomes</taxon>
    </lineage>
</organism>
<evidence type="ECO:0000313" key="2">
    <source>
        <dbReference type="EMBL" id="QJA76681.1"/>
    </source>
</evidence>